<organism evidence="3 4">
    <name type="scientific">Pristionchus entomophagus</name>
    <dbReference type="NCBI Taxonomy" id="358040"/>
    <lineage>
        <taxon>Eukaryota</taxon>
        <taxon>Metazoa</taxon>
        <taxon>Ecdysozoa</taxon>
        <taxon>Nematoda</taxon>
        <taxon>Chromadorea</taxon>
        <taxon>Rhabditida</taxon>
        <taxon>Rhabditina</taxon>
        <taxon>Diplogasteromorpha</taxon>
        <taxon>Diplogasteroidea</taxon>
        <taxon>Neodiplogasteridae</taxon>
        <taxon>Pristionchus</taxon>
    </lineage>
</organism>
<proteinExistence type="predicted"/>
<feature type="region of interest" description="Disordered" evidence="2">
    <location>
        <begin position="42"/>
        <end position="93"/>
    </location>
</feature>
<keyword evidence="1" id="KW-0175">Coiled coil</keyword>
<keyword evidence="4" id="KW-1185">Reference proteome</keyword>
<evidence type="ECO:0000256" key="1">
    <source>
        <dbReference type="SAM" id="Coils"/>
    </source>
</evidence>
<accession>A0AAV5SLP7</accession>
<dbReference type="Proteomes" id="UP001432027">
    <property type="component" value="Unassembled WGS sequence"/>
</dbReference>
<feature type="non-terminal residue" evidence="3">
    <location>
        <position position="1"/>
    </location>
</feature>
<evidence type="ECO:0000313" key="3">
    <source>
        <dbReference type="EMBL" id="GMS80556.1"/>
    </source>
</evidence>
<comment type="caution">
    <text evidence="3">The sequence shown here is derived from an EMBL/GenBank/DDBJ whole genome shotgun (WGS) entry which is preliminary data.</text>
</comment>
<name>A0AAV5SLP7_9BILA</name>
<feature type="compositionally biased region" description="Basic and acidic residues" evidence="2">
    <location>
        <begin position="75"/>
        <end position="88"/>
    </location>
</feature>
<evidence type="ECO:0000256" key="2">
    <source>
        <dbReference type="SAM" id="MobiDB-lite"/>
    </source>
</evidence>
<dbReference type="AlphaFoldDB" id="A0AAV5SLP7"/>
<feature type="coiled-coil region" evidence="1">
    <location>
        <begin position="105"/>
        <end position="209"/>
    </location>
</feature>
<gene>
    <name evidence="3" type="ORF">PENTCL1PPCAC_2731</name>
</gene>
<reference evidence="3" key="1">
    <citation type="submission" date="2023-10" db="EMBL/GenBank/DDBJ databases">
        <title>Genome assembly of Pristionchus species.</title>
        <authorList>
            <person name="Yoshida K."/>
            <person name="Sommer R.J."/>
        </authorList>
    </citation>
    <scope>NUCLEOTIDE SEQUENCE</scope>
    <source>
        <strain evidence="3">RS0144</strain>
    </source>
</reference>
<sequence length="357" mass="41664">IQISRKAKVQKGCSSNKMSGRNRQEYCERGRSIVCKVNNSGEREVFGGGRNRSRSRSRDRIEDQRRSRSYYGGDDWERSSRSRSRESQVNDPRSMRNMALEFWKDGDANEDIENLEEENRRMKKILKEYEIVKEEIQQLRKRLDLEERKNASLQKRNAALEDVSLLLSFMIEENGIKESQDLIRARNQLKATKENEAKLEKDLEEMKSSLFSVPHHTLFRKPIDTPIPTLHPHRNPVVRDHIQSLVTGRDGPPTRGDRKASPTDFYELYKMALVFRKSDGKDLTEFMENPTFMCICGARIQSGQSLLTHSFSDYHIIHQPDSHHLYQSDVEFWLNVLTNLKSGRAPLHNMRIVPVDF</sequence>
<protein>
    <submittedName>
        <fullName evidence="3">Uncharacterized protein</fullName>
    </submittedName>
</protein>
<feature type="compositionally biased region" description="Basic and acidic residues" evidence="2">
    <location>
        <begin position="56"/>
        <end position="66"/>
    </location>
</feature>
<evidence type="ECO:0000313" key="4">
    <source>
        <dbReference type="Proteomes" id="UP001432027"/>
    </source>
</evidence>
<dbReference type="EMBL" id="BTSX01000001">
    <property type="protein sequence ID" value="GMS80556.1"/>
    <property type="molecule type" value="Genomic_DNA"/>
</dbReference>
<feature type="region of interest" description="Disordered" evidence="2">
    <location>
        <begin position="1"/>
        <end position="24"/>
    </location>
</feature>
<feature type="compositionally biased region" description="Polar residues" evidence="2">
    <location>
        <begin position="12"/>
        <end position="21"/>
    </location>
</feature>